<evidence type="ECO:0000259" key="13">
    <source>
        <dbReference type="PROSITE" id="PS51371"/>
    </source>
</evidence>
<protein>
    <recommendedName>
        <fullName evidence="11">Chloride channel protein</fullName>
    </recommendedName>
</protein>
<dbReference type="PRINTS" id="PR00762">
    <property type="entry name" value="CLCHANNEL"/>
</dbReference>
<dbReference type="InterPro" id="IPR046342">
    <property type="entry name" value="CBS_dom_sf"/>
</dbReference>
<feature type="transmembrane region" description="Helical" evidence="11">
    <location>
        <begin position="385"/>
        <end position="409"/>
    </location>
</feature>
<feature type="region of interest" description="Disordered" evidence="12">
    <location>
        <begin position="556"/>
        <end position="581"/>
    </location>
</feature>
<keyword evidence="5 11" id="KW-1133">Transmembrane helix</keyword>
<feature type="compositionally biased region" description="Low complexity" evidence="12">
    <location>
        <begin position="28"/>
        <end position="45"/>
    </location>
</feature>
<comment type="subcellular location">
    <subcellularLocation>
        <location evidence="1 11">Membrane</location>
        <topology evidence="1 11">Multi-pass membrane protein</topology>
    </subcellularLocation>
</comment>
<dbReference type="GO" id="GO:0016020">
    <property type="term" value="C:membrane"/>
    <property type="evidence" value="ECO:0007669"/>
    <property type="project" value="UniProtKB-SubCell"/>
</dbReference>
<keyword evidence="6 11" id="KW-0406">Ion transport</keyword>
<evidence type="ECO:0000256" key="9">
    <source>
        <dbReference type="ARBA" id="ARBA00023214"/>
    </source>
</evidence>
<evidence type="ECO:0000313" key="14">
    <source>
        <dbReference type="EMBL" id="KPI87964.1"/>
    </source>
</evidence>
<feature type="transmembrane region" description="Helical" evidence="11">
    <location>
        <begin position="421"/>
        <end position="444"/>
    </location>
</feature>
<feature type="transmembrane region" description="Helical" evidence="11">
    <location>
        <begin position="528"/>
        <end position="551"/>
    </location>
</feature>
<feature type="transmembrane region" description="Helical" evidence="11">
    <location>
        <begin position="486"/>
        <end position="508"/>
    </location>
</feature>
<evidence type="ECO:0000256" key="1">
    <source>
        <dbReference type="ARBA" id="ARBA00004141"/>
    </source>
</evidence>
<keyword evidence="4" id="KW-0677">Repeat</keyword>
<keyword evidence="7 10" id="KW-0129">CBS domain</keyword>
<comment type="caution">
    <text evidence="14">The sequence shown here is derived from an EMBL/GenBank/DDBJ whole genome shotgun (WGS) entry which is preliminary data.</text>
</comment>
<feature type="region of interest" description="Disordered" evidence="12">
    <location>
        <begin position="1015"/>
        <end position="1041"/>
    </location>
</feature>
<reference evidence="14 15" key="1">
    <citation type="journal article" date="2015" name="PLoS Pathog.">
        <title>Leptomonas seymouri: Adaptations to the Dixenous Life Cycle Analyzed by Genome Sequencing, Transcriptome Profiling and Co-infection with Leishmania donovani.</title>
        <authorList>
            <person name="Kraeva N."/>
            <person name="Butenko A."/>
            <person name="Hlavacova J."/>
            <person name="Kostygov A."/>
            <person name="Myskova J."/>
            <person name="Grybchuk D."/>
            <person name="Lestinova T."/>
            <person name="Votypka J."/>
            <person name="Volf P."/>
            <person name="Opperdoes F."/>
            <person name="Flegontov P."/>
            <person name="Lukes J."/>
            <person name="Yurchenko V."/>
        </authorList>
    </citation>
    <scope>NUCLEOTIDE SEQUENCE [LARGE SCALE GENOMIC DNA]</scope>
    <source>
        <strain evidence="14 15">ATCC 30220</strain>
    </source>
</reference>
<evidence type="ECO:0000256" key="5">
    <source>
        <dbReference type="ARBA" id="ARBA00022989"/>
    </source>
</evidence>
<dbReference type="SUPFAM" id="SSF54631">
    <property type="entry name" value="CBS-domain pair"/>
    <property type="match status" value="1"/>
</dbReference>
<dbReference type="SUPFAM" id="SSF81340">
    <property type="entry name" value="Clc chloride channel"/>
    <property type="match status" value="1"/>
</dbReference>
<dbReference type="OMA" id="HEPRWFM"/>
<feature type="transmembrane region" description="Helical" evidence="11">
    <location>
        <begin position="189"/>
        <end position="216"/>
    </location>
</feature>
<evidence type="ECO:0000256" key="4">
    <source>
        <dbReference type="ARBA" id="ARBA00022737"/>
    </source>
</evidence>
<dbReference type="EMBL" id="LJSK01000067">
    <property type="protein sequence ID" value="KPI87964.1"/>
    <property type="molecule type" value="Genomic_DNA"/>
</dbReference>
<keyword evidence="3 11" id="KW-0812">Transmembrane</keyword>
<comment type="similarity">
    <text evidence="11">Belongs to the chloride channel (TC 2.A.49) family.</text>
</comment>
<evidence type="ECO:0000256" key="11">
    <source>
        <dbReference type="RuleBase" id="RU361221"/>
    </source>
</evidence>
<dbReference type="InterPro" id="IPR014743">
    <property type="entry name" value="Cl-channel_core"/>
</dbReference>
<feature type="region of interest" description="Disordered" evidence="12">
    <location>
        <begin position="28"/>
        <end position="51"/>
    </location>
</feature>
<dbReference type="InterPro" id="IPR051280">
    <property type="entry name" value="Cl-channel/antiporter"/>
</dbReference>
<keyword evidence="9 11" id="KW-0868">Chloride</keyword>
<dbReference type="Gene3D" id="3.10.580.10">
    <property type="entry name" value="CBS-domain"/>
    <property type="match status" value="1"/>
</dbReference>
<evidence type="ECO:0000256" key="12">
    <source>
        <dbReference type="SAM" id="MobiDB-lite"/>
    </source>
</evidence>
<dbReference type="PROSITE" id="PS51371">
    <property type="entry name" value="CBS"/>
    <property type="match status" value="1"/>
</dbReference>
<dbReference type="SMART" id="SM00116">
    <property type="entry name" value="CBS"/>
    <property type="match status" value="2"/>
</dbReference>
<evidence type="ECO:0000313" key="15">
    <source>
        <dbReference type="Proteomes" id="UP000038009"/>
    </source>
</evidence>
<comment type="caution">
    <text evidence="11">Lacks conserved residue(s) required for the propagation of feature annotation.</text>
</comment>
<keyword evidence="15" id="KW-1185">Reference proteome</keyword>
<proteinExistence type="inferred from homology"/>
<evidence type="ECO:0000256" key="3">
    <source>
        <dbReference type="ARBA" id="ARBA00022692"/>
    </source>
</evidence>
<evidence type="ECO:0000256" key="10">
    <source>
        <dbReference type="PROSITE-ProRule" id="PRU00703"/>
    </source>
</evidence>
<dbReference type="Proteomes" id="UP000038009">
    <property type="component" value="Unassembled WGS sequence"/>
</dbReference>
<dbReference type="InterPro" id="IPR001807">
    <property type="entry name" value="ClC"/>
</dbReference>
<dbReference type="Pfam" id="PF00571">
    <property type="entry name" value="CBS"/>
    <property type="match status" value="1"/>
</dbReference>
<keyword evidence="2 11" id="KW-0813">Transport</keyword>
<name>A0A0N1PC56_LEPSE</name>
<dbReference type="CDD" id="cd04591">
    <property type="entry name" value="CBS_pair_voltage-gated_CLC_euk_bac"/>
    <property type="match status" value="1"/>
</dbReference>
<sequence>MERASSVPAASAVANGADSVAATPLPLTTLTGSNANQSQPQSACPASPPHHVATQATVGVNNYHTNTQDAELPNEASSAEATVFMAAGTRRPPSPSVEPLLSNFEGMPPNLPLPLQMRTEGRRWWSSCLRVWAGMRAACAQEILPVDQPRAFSASERAKMARYESVDTYEPESMLYKDHLETRIHEPRWFMWIFVLILGVSTSALSLGTTACLHVLNSIRYELLGFGLRGFSFTDTHRYVNSTAAGSALDVWAMLKGRNVGLYGIEGPLAYGSCYFLLLLFAFSASALASGVCYLVPESVGSGVPEVKAYLNGVSYPMMRSTRVLLAKMVAVVLTVSSGVCTGHYGHLMLAGAMLGAQLLQRRHGLHCYHVHFVDCFRNPRDRRVILVIGAAAGMASAFCVSVGGLLVILELLSAVFPVRFALYVFAACLLSTLCTQVYLSYWVNFDTRYRPSGGLQRGELLSEAVVLFRTHLPFGQHPAMNLMDFLVAFVIGLGTGACAVVFVRVSWAALYLRRRLEVALGSKAIRYVLPIVFTLTYVSLHYWIAVAFTYEPLRPSDTANSSSSSSSRGDNDIRLNRVGSPTHSPIPVVCRGVPYAVQSGRNVTTISFYGMNGFLCPAVDMEWRYLNGTALPMTSATGDVNAALPNGVSSPSAGSTTVISQKLHSGLRQEQSVRVVDTYASLAFSYADSALQTLLSQRTADLMPWRALSTFTTLYFFSSAIYSGLALCGDVLLPSLVIGAALGRCVGTAVHIAATNVFQGAASWADPGVFALFGAGGFVSATSGLSFGIGAILIESTADFRHVLPLMFSILVARCVLARWSRDVLTVYLEARAVPLLSAEPYLERFALLDALHVMHSPVVALPVVCSLEDISRVLRRTAHHGFPVVSVHDGTCKGIVSRAQLELLLWHLIMTQGRVSHCTYDVLQRVQDHVFHHNWEGKDPTEFLPLARLRSMQVSLYPHVDTSAFTVLDTTALSCVYEMFTTLGLRHLIVVNQSNYAVGMITRKDLTGDHLSRVQEEENRHRDYRHTDNEQSGGAVDGGAVSSACTVHDSALALLRAPLHPTAAQVAEVARSSSTRRLHDQQQRQYQRVLHGLILQQYQQQHYHASPIGRGGEELYAQAFRRVSLLHLPQRTEAALPACPELPHRHV</sequence>
<dbReference type="GO" id="GO:0005254">
    <property type="term" value="F:chloride channel activity"/>
    <property type="evidence" value="ECO:0007669"/>
    <property type="project" value="UniProtKB-UniRule"/>
</dbReference>
<keyword evidence="8 11" id="KW-0472">Membrane</keyword>
<dbReference type="VEuPathDB" id="TriTrypDB:Lsey_0067_0170"/>
<feature type="domain" description="CBS" evidence="13">
    <location>
        <begin position="856"/>
        <end position="918"/>
    </location>
</feature>
<dbReference type="PANTHER" id="PTHR11689">
    <property type="entry name" value="CHLORIDE CHANNEL PROTEIN CLC FAMILY MEMBER"/>
    <property type="match status" value="1"/>
</dbReference>
<accession>A0A0N1PC56</accession>
<evidence type="ECO:0000256" key="8">
    <source>
        <dbReference type="ARBA" id="ARBA00023136"/>
    </source>
</evidence>
<dbReference type="OrthoDB" id="428525at2759"/>
<dbReference type="Gene3D" id="1.10.3080.10">
    <property type="entry name" value="Clc chloride channel"/>
    <property type="match status" value="1"/>
</dbReference>
<dbReference type="Pfam" id="PF00654">
    <property type="entry name" value="Voltage_CLC"/>
    <property type="match status" value="1"/>
</dbReference>
<organism evidence="14 15">
    <name type="scientific">Leptomonas seymouri</name>
    <dbReference type="NCBI Taxonomy" id="5684"/>
    <lineage>
        <taxon>Eukaryota</taxon>
        <taxon>Discoba</taxon>
        <taxon>Euglenozoa</taxon>
        <taxon>Kinetoplastea</taxon>
        <taxon>Metakinetoplastina</taxon>
        <taxon>Trypanosomatida</taxon>
        <taxon>Trypanosomatidae</taxon>
        <taxon>Leishmaniinae</taxon>
        <taxon>Leptomonas</taxon>
    </lineage>
</organism>
<gene>
    <name evidence="14" type="ORF">ABL78_2955</name>
</gene>
<feature type="compositionally biased region" description="Basic and acidic residues" evidence="12">
    <location>
        <begin position="1015"/>
        <end position="1031"/>
    </location>
</feature>
<feature type="transmembrane region" description="Helical" evidence="11">
    <location>
        <begin position="325"/>
        <end position="345"/>
    </location>
</feature>
<evidence type="ECO:0000256" key="7">
    <source>
        <dbReference type="ARBA" id="ARBA00023122"/>
    </source>
</evidence>
<dbReference type="AlphaFoldDB" id="A0A0N1PC56"/>
<evidence type="ECO:0000256" key="6">
    <source>
        <dbReference type="ARBA" id="ARBA00023065"/>
    </source>
</evidence>
<evidence type="ECO:0000256" key="2">
    <source>
        <dbReference type="ARBA" id="ARBA00022448"/>
    </source>
</evidence>
<dbReference type="PANTHER" id="PTHR11689:SF68">
    <property type="entry name" value="CHLORIDE CHANNEL PROTEIN"/>
    <property type="match status" value="1"/>
</dbReference>
<dbReference type="InterPro" id="IPR000644">
    <property type="entry name" value="CBS_dom"/>
</dbReference>